<keyword evidence="1 2" id="KW-0808">Transferase</keyword>
<dbReference type="InterPro" id="IPR006131">
    <property type="entry name" value="Asp_carbamoyltransf_Asp/Orn-bd"/>
</dbReference>
<protein>
    <recommendedName>
        <fullName evidence="7">Aspartate transcarbamylase</fullName>
    </recommendedName>
</protein>
<proteinExistence type="inferred from homology"/>
<evidence type="ECO:0000259" key="3">
    <source>
        <dbReference type="Pfam" id="PF00185"/>
    </source>
</evidence>
<keyword evidence="6" id="KW-1185">Reference proteome</keyword>
<name>A0ABY7VYB6_9BACT</name>
<sequence length="367" mass="42362">MLSETKNLTWPEFQALSPEEKKPYFNENGKIFHCLHSQQFDREFIDHIYKLTNVIRSISKSKKGALFLQGLMPHYKAMLYFMQPSTRTYLSFRTACQILGIQTSDVRDASISSEVKGETFEDTIRTFSSYFNFIIMRHPKEGYAEQAAYCLNNSERPIPILNAGSGKDQHPTQAILDIYTLIRSFEHHGGLEGKTIILAGDLLRGRTVRSLSKLISFFPGTKLILSSPEKFKMSEDVISFLKEKKVHYTVSHEFVKHLPDADAIYMTRVQDEHDTGNDKSEKSFPEFSLRAEHLPILKEHCAIMHPLPRREELDSAIDNDPRAKYWRQERNGMWARAALMSHITGYDQKIMCYWADICKQANHTADI</sequence>
<evidence type="ECO:0000256" key="1">
    <source>
        <dbReference type="ARBA" id="ARBA00022679"/>
    </source>
</evidence>
<evidence type="ECO:0000256" key="2">
    <source>
        <dbReference type="RuleBase" id="RU003634"/>
    </source>
</evidence>
<dbReference type="InterPro" id="IPR036901">
    <property type="entry name" value="Asp/Orn_carbamoylTrfase_sf"/>
</dbReference>
<dbReference type="PANTHER" id="PTHR45753">
    <property type="entry name" value="ORNITHINE CARBAMOYLTRANSFERASE, MITOCHONDRIAL"/>
    <property type="match status" value="1"/>
</dbReference>
<feature type="domain" description="Aspartate/ornithine carbamoyltransferase Asp/Orn-binding" evidence="3">
    <location>
        <begin position="192"/>
        <end position="342"/>
    </location>
</feature>
<dbReference type="RefSeq" id="WP_274154025.1">
    <property type="nucleotide sequence ID" value="NZ_CP117812.1"/>
</dbReference>
<dbReference type="Pfam" id="PF00185">
    <property type="entry name" value="OTCace"/>
    <property type="match status" value="1"/>
</dbReference>
<feature type="domain" description="Aspartate/ornithine carbamoyltransferase carbamoyl-P binding" evidence="4">
    <location>
        <begin position="33"/>
        <end position="181"/>
    </location>
</feature>
<organism evidence="5 6">
    <name type="scientific">Lentisphaera profundi</name>
    <dbReference type="NCBI Taxonomy" id="1658616"/>
    <lineage>
        <taxon>Bacteria</taxon>
        <taxon>Pseudomonadati</taxon>
        <taxon>Lentisphaerota</taxon>
        <taxon>Lentisphaeria</taxon>
        <taxon>Lentisphaerales</taxon>
        <taxon>Lentisphaeraceae</taxon>
        <taxon>Lentisphaera</taxon>
    </lineage>
</organism>
<dbReference type="Proteomes" id="UP001214250">
    <property type="component" value="Chromosome 2"/>
</dbReference>
<dbReference type="InterPro" id="IPR006132">
    <property type="entry name" value="Asp/Orn_carbamoyltranf_P-bd"/>
</dbReference>
<evidence type="ECO:0008006" key="7">
    <source>
        <dbReference type="Google" id="ProtNLM"/>
    </source>
</evidence>
<dbReference type="Gene3D" id="3.40.50.1370">
    <property type="entry name" value="Aspartate/ornithine carbamoyltransferase"/>
    <property type="match status" value="2"/>
</dbReference>
<dbReference type="PANTHER" id="PTHR45753:SF6">
    <property type="entry name" value="ASPARTATE CARBAMOYLTRANSFERASE"/>
    <property type="match status" value="1"/>
</dbReference>
<comment type="similarity">
    <text evidence="2">Belongs to the aspartate/ornithine carbamoyltransferase superfamily.</text>
</comment>
<reference evidence="5 6" key="1">
    <citation type="submission" date="2023-02" db="EMBL/GenBank/DDBJ databases">
        <title>Genome sequence of Lentisphaera profundi SAORIC-696.</title>
        <authorList>
            <person name="Kim e."/>
            <person name="Cho J.-C."/>
            <person name="Choi A."/>
            <person name="Kang I."/>
        </authorList>
    </citation>
    <scope>NUCLEOTIDE SEQUENCE [LARGE SCALE GENOMIC DNA]</scope>
    <source>
        <strain evidence="5 6">SAORIC-696</strain>
    </source>
</reference>
<dbReference type="InterPro" id="IPR006130">
    <property type="entry name" value="Asp/Orn_carbamoylTrfase"/>
</dbReference>
<dbReference type="PRINTS" id="PR00100">
    <property type="entry name" value="AOTCASE"/>
</dbReference>
<dbReference type="Pfam" id="PF02729">
    <property type="entry name" value="OTCace_N"/>
    <property type="match status" value="1"/>
</dbReference>
<gene>
    <name evidence="5" type="ORF">PQO03_15120</name>
</gene>
<dbReference type="SUPFAM" id="SSF53671">
    <property type="entry name" value="Aspartate/ornithine carbamoyltransferase"/>
    <property type="match status" value="1"/>
</dbReference>
<dbReference type="EMBL" id="CP117812">
    <property type="protein sequence ID" value="WDE99165.1"/>
    <property type="molecule type" value="Genomic_DNA"/>
</dbReference>
<accession>A0ABY7VYB6</accession>
<dbReference type="PRINTS" id="PR00101">
    <property type="entry name" value="ATCASE"/>
</dbReference>
<evidence type="ECO:0000313" key="6">
    <source>
        <dbReference type="Proteomes" id="UP001214250"/>
    </source>
</evidence>
<evidence type="ECO:0000313" key="5">
    <source>
        <dbReference type="EMBL" id="WDE99165.1"/>
    </source>
</evidence>
<evidence type="ECO:0000259" key="4">
    <source>
        <dbReference type="Pfam" id="PF02729"/>
    </source>
</evidence>